<reference evidence="2 3" key="1">
    <citation type="submission" date="2012-08" db="EMBL/GenBank/DDBJ databases">
        <title>Oryza genome evolution.</title>
        <authorList>
            <person name="Wing R.A."/>
        </authorList>
    </citation>
    <scope>NUCLEOTIDE SEQUENCE</scope>
</reference>
<dbReference type="AlphaFoldDB" id="A0A0D9W2G1"/>
<dbReference type="eggNOG" id="ENOG502QSWW">
    <property type="taxonomic scope" value="Eukaryota"/>
</dbReference>
<keyword evidence="1" id="KW-0812">Transmembrane</keyword>
<proteinExistence type="predicted"/>
<reference evidence="3" key="2">
    <citation type="submission" date="2013-12" db="EMBL/GenBank/DDBJ databases">
        <authorList>
            <person name="Yu Y."/>
            <person name="Lee S."/>
            <person name="de Baynast K."/>
            <person name="Wissotski M."/>
            <person name="Liu L."/>
            <person name="Talag J."/>
            <person name="Goicoechea J."/>
            <person name="Angelova A."/>
            <person name="Jetty R."/>
            <person name="Kudrna D."/>
            <person name="Golser W."/>
            <person name="Rivera L."/>
            <person name="Zhang J."/>
            <person name="Wing R."/>
        </authorList>
    </citation>
    <scope>NUCLEOTIDE SEQUENCE</scope>
</reference>
<evidence type="ECO:0000256" key="1">
    <source>
        <dbReference type="SAM" id="Phobius"/>
    </source>
</evidence>
<evidence type="ECO:0000313" key="2">
    <source>
        <dbReference type="EnsemblPlants" id="LPERR04G02200.1"/>
    </source>
</evidence>
<accession>A0A0D9W2G1</accession>
<feature type="transmembrane region" description="Helical" evidence="1">
    <location>
        <begin position="64"/>
        <end position="94"/>
    </location>
</feature>
<organism evidence="2 3">
    <name type="scientific">Leersia perrieri</name>
    <dbReference type="NCBI Taxonomy" id="77586"/>
    <lineage>
        <taxon>Eukaryota</taxon>
        <taxon>Viridiplantae</taxon>
        <taxon>Streptophyta</taxon>
        <taxon>Embryophyta</taxon>
        <taxon>Tracheophyta</taxon>
        <taxon>Spermatophyta</taxon>
        <taxon>Magnoliopsida</taxon>
        <taxon>Liliopsida</taxon>
        <taxon>Poales</taxon>
        <taxon>Poaceae</taxon>
        <taxon>BOP clade</taxon>
        <taxon>Oryzoideae</taxon>
        <taxon>Oryzeae</taxon>
        <taxon>Oryzinae</taxon>
        <taxon>Leersia</taxon>
    </lineage>
</organism>
<dbReference type="Gramene" id="LPERR04G02200.1">
    <property type="protein sequence ID" value="LPERR04G02200.1"/>
    <property type="gene ID" value="LPERR04G02200"/>
</dbReference>
<name>A0A0D9W2G1_9ORYZ</name>
<sequence>MGRIRWGRRQWRRVSAVAEAAVTRVETEGIFSRSEERLFGVVADELSFLHDYYFSSLPMSYSKFWLPILSICISLSTIGYCITVGVVIMGNLILTSADDEMGYQAYCQFWCNEGVLIGDEHTKNFGSLYFAYLPMRQVDEALEWKNGPEFDTTASPKTKPTCFSKATGRLLVILMWHIATSILEARHLYQQGPSLASLHKIAAIHLSRYCAYLVISHPRILSYFLMTLHGARSCTKLSRKDSENAFAGHDAFLGISAPKEKHQRVIELLSEKSKDELVINGLCLAKQLVELIEDEETA</sequence>
<dbReference type="Proteomes" id="UP000032180">
    <property type="component" value="Chromosome 4"/>
</dbReference>
<keyword evidence="3" id="KW-1185">Reference proteome</keyword>
<keyword evidence="1" id="KW-1133">Transmembrane helix</keyword>
<evidence type="ECO:0008006" key="4">
    <source>
        <dbReference type="Google" id="ProtNLM"/>
    </source>
</evidence>
<dbReference type="EnsemblPlants" id="LPERR04G02200.1">
    <property type="protein sequence ID" value="LPERR04G02200.1"/>
    <property type="gene ID" value="LPERR04G02200"/>
</dbReference>
<dbReference type="HOGENOM" id="CLU_934951_0_0_1"/>
<keyword evidence="1" id="KW-0472">Membrane</keyword>
<evidence type="ECO:0000313" key="3">
    <source>
        <dbReference type="Proteomes" id="UP000032180"/>
    </source>
</evidence>
<reference evidence="2" key="3">
    <citation type="submission" date="2015-04" db="UniProtKB">
        <authorList>
            <consortium name="EnsemblPlants"/>
        </authorList>
    </citation>
    <scope>IDENTIFICATION</scope>
</reference>
<dbReference type="STRING" id="77586.A0A0D9W2G1"/>
<protein>
    <recommendedName>
        <fullName evidence="4">DUF4220 domain-containing protein</fullName>
    </recommendedName>
</protein>